<evidence type="ECO:0000313" key="3">
    <source>
        <dbReference type="Proteomes" id="UP000011518"/>
    </source>
</evidence>
<reference evidence="3" key="1">
    <citation type="submission" date="2012-07" db="EMBL/GenBank/DDBJ databases">
        <title>Genome of the Chinese tree shrew, a rising model animal genetically related to primates.</title>
        <authorList>
            <person name="Zhang G."/>
            <person name="Fan Y."/>
            <person name="Yao Y."/>
            <person name="Huang Z."/>
        </authorList>
    </citation>
    <scope>NUCLEOTIDE SEQUENCE [LARGE SCALE GENOMIC DNA]</scope>
</reference>
<feature type="compositionally biased region" description="Basic and acidic residues" evidence="1">
    <location>
        <begin position="265"/>
        <end position="276"/>
    </location>
</feature>
<reference evidence="3" key="2">
    <citation type="journal article" date="2013" name="Nat. Commun.">
        <title>Genome of the Chinese tree shrew.</title>
        <authorList>
            <person name="Fan Y."/>
            <person name="Huang Z.Y."/>
            <person name="Cao C.C."/>
            <person name="Chen C.S."/>
            <person name="Chen Y.X."/>
            <person name="Fan D.D."/>
            <person name="He J."/>
            <person name="Hou H.L."/>
            <person name="Hu L."/>
            <person name="Hu X.T."/>
            <person name="Jiang X.T."/>
            <person name="Lai R."/>
            <person name="Lang Y.S."/>
            <person name="Liang B."/>
            <person name="Liao S.G."/>
            <person name="Mu D."/>
            <person name="Ma Y.Y."/>
            <person name="Niu Y.Y."/>
            <person name="Sun X.Q."/>
            <person name="Xia J.Q."/>
            <person name="Xiao J."/>
            <person name="Xiong Z.Q."/>
            <person name="Xu L."/>
            <person name="Yang L."/>
            <person name="Zhang Y."/>
            <person name="Zhao W."/>
            <person name="Zhao X.D."/>
            <person name="Zheng Y.T."/>
            <person name="Zhou J.M."/>
            <person name="Zhu Y.B."/>
            <person name="Zhang G.J."/>
            <person name="Wang J."/>
            <person name="Yao Y.G."/>
        </authorList>
    </citation>
    <scope>NUCLEOTIDE SEQUENCE [LARGE SCALE GENOMIC DNA]</scope>
</reference>
<dbReference type="EMBL" id="KB320876">
    <property type="protein sequence ID" value="ELW61463.1"/>
    <property type="molecule type" value="Genomic_DNA"/>
</dbReference>
<feature type="region of interest" description="Disordered" evidence="1">
    <location>
        <begin position="222"/>
        <end position="282"/>
    </location>
</feature>
<feature type="compositionally biased region" description="Acidic residues" evidence="1">
    <location>
        <begin position="229"/>
        <end position="241"/>
    </location>
</feature>
<proteinExistence type="predicted"/>
<dbReference type="Proteomes" id="UP000011518">
    <property type="component" value="Unassembled WGS sequence"/>
</dbReference>
<protein>
    <submittedName>
        <fullName evidence="2">Uncharacterized protein</fullName>
    </submittedName>
</protein>
<keyword evidence="3" id="KW-1185">Reference proteome</keyword>
<sequence>MLGLAACADKRCLTRSETQQWTDYSPRHSSSDPRSPAATAGLTCSECGTFQDEHTVSSKTAGLCGSRLIFPSSWTGQEEQIYKTDCSCIPDNVTRRTAFLVNSSDGILVPTPHCWYVLRLTLKLGDEAGAPFSTLLSTCRVPDIKLELGMEYKVSFQEISQSNLCSQGKPIKDAKVWSSLCCPPPNQNQALPSSLDAVVITATYLCHQLTLVLEEEREEKMMMKRMQKEEEEMLTEEDEEAGGEKGKEEEEGRGGNEEDEGEEKEEVKEEEKKKGSLEFNAI</sequence>
<organism evidence="2 3">
    <name type="scientific">Tupaia chinensis</name>
    <name type="common">Chinese tree shrew</name>
    <name type="synonym">Tupaia belangeri chinensis</name>
    <dbReference type="NCBI Taxonomy" id="246437"/>
    <lineage>
        <taxon>Eukaryota</taxon>
        <taxon>Metazoa</taxon>
        <taxon>Chordata</taxon>
        <taxon>Craniata</taxon>
        <taxon>Vertebrata</taxon>
        <taxon>Euteleostomi</taxon>
        <taxon>Mammalia</taxon>
        <taxon>Eutheria</taxon>
        <taxon>Euarchontoglires</taxon>
        <taxon>Scandentia</taxon>
        <taxon>Tupaiidae</taxon>
        <taxon>Tupaia</taxon>
    </lineage>
</organism>
<name>L9KFN6_TUPCH</name>
<dbReference type="InParanoid" id="L9KFN6"/>
<dbReference type="AlphaFoldDB" id="L9KFN6"/>
<feature type="compositionally biased region" description="Basic and acidic residues" evidence="1">
    <location>
        <begin position="242"/>
        <end position="256"/>
    </location>
</feature>
<evidence type="ECO:0000313" key="2">
    <source>
        <dbReference type="EMBL" id="ELW61463.1"/>
    </source>
</evidence>
<gene>
    <name evidence="2" type="ORF">TREES_T100001825</name>
</gene>
<accession>L9KFN6</accession>
<evidence type="ECO:0000256" key="1">
    <source>
        <dbReference type="SAM" id="MobiDB-lite"/>
    </source>
</evidence>